<dbReference type="Proteomes" id="UP001589783">
    <property type="component" value="Unassembled WGS sequence"/>
</dbReference>
<dbReference type="Pfam" id="PF10738">
    <property type="entry name" value="Lpp-LpqN"/>
    <property type="match status" value="1"/>
</dbReference>
<feature type="chain" id="PRO_5047223836" evidence="2">
    <location>
        <begin position="26"/>
        <end position="211"/>
    </location>
</feature>
<dbReference type="InterPro" id="IPR019674">
    <property type="entry name" value="Lipoprotein_LpqN/LpqT-like"/>
</dbReference>
<proteinExistence type="predicted"/>
<gene>
    <name evidence="3" type="ORF">ACFFJD_05695</name>
</gene>
<evidence type="ECO:0000313" key="3">
    <source>
        <dbReference type="EMBL" id="MFC0314346.1"/>
    </source>
</evidence>
<dbReference type="Gene3D" id="3.40.1000.10">
    <property type="entry name" value="Mog1/PsbP, alpha/beta/alpha sandwich"/>
    <property type="match status" value="1"/>
</dbReference>
<dbReference type="EMBL" id="JBHLWV010000015">
    <property type="protein sequence ID" value="MFC0314346.1"/>
    <property type="molecule type" value="Genomic_DNA"/>
</dbReference>
<keyword evidence="4" id="KW-1185">Reference proteome</keyword>
<dbReference type="RefSeq" id="WP_382362044.1">
    <property type="nucleotide sequence ID" value="NZ_JBHLWV010000015.1"/>
</dbReference>
<keyword evidence="1 2" id="KW-0732">Signal</keyword>
<evidence type="ECO:0000313" key="4">
    <source>
        <dbReference type="Proteomes" id="UP001589783"/>
    </source>
</evidence>
<evidence type="ECO:0000256" key="1">
    <source>
        <dbReference type="ARBA" id="ARBA00022729"/>
    </source>
</evidence>
<keyword evidence="3" id="KW-0449">Lipoprotein</keyword>
<evidence type="ECO:0000256" key="2">
    <source>
        <dbReference type="SAM" id="SignalP"/>
    </source>
</evidence>
<sequence length="211" mass="21887">MNLTSRGVARTLTAVAAAGTLALLAGCSSDSDSTAPVSIGDNAAVGSCAATEGPLITAAGQPEIQLPQPAGWERNTMQDSELVRLVLINTSLVKNGFAPNIVVTVVPSSGTFDQIIDNEISTLQKMMKTDVPEGELGTVCGFESYTVTYDASGMEGLPVHPITSRMIVVPKEGGGSNTVVLTVQTTDPDDPTYQEDSQAMLDGVQITVNEA</sequence>
<accession>A0ABV6H639</accession>
<organism evidence="3 4">
    <name type="scientific">Gordonia phosphorivorans</name>
    <dbReference type="NCBI Taxonomy" id="1056982"/>
    <lineage>
        <taxon>Bacteria</taxon>
        <taxon>Bacillati</taxon>
        <taxon>Actinomycetota</taxon>
        <taxon>Actinomycetes</taxon>
        <taxon>Mycobacteriales</taxon>
        <taxon>Gordoniaceae</taxon>
        <taxon>Gordonia</taxon>
    </lineage>
</organism>
<comment type="caution">
    <text evidence="3">The sequence shown here is derived from an EMBL/GenBank/DDBJ whole genome shotgun (WGS) entry which is preliminary data.</text>
</comment>
<name>A0ABV6H639_9ACTN</name>
<reference evidence="3 4" key="1">
    <citation type="submission" date="2024-09" db="EMBL/GenBank/DDBJ databases">
        <authorList>
            <person name="Sun Q."/>
            <person name="Mori K."/>
        </authorList>
    </citation>
    <scope>NUCLEOTIDE SEQUENCE [LARGE SCALE GENOMIC DNA]</scope>
    <source>
        <strain evidence="3 4">CCM 7957</strain>
    </source>
</reference>
<protein>
    <submittedName>
        <fullName evidence="3">LpqN/LpqT family lipoprotein</fullName>
    </submittedName>
</protein>
<dbReference type="PROSITE" id="PS51257">
    <property type="entry name" value="PROKAR_LIPOPROTEIN"/>
    <property type="match status" value="1"/>
</dbReference>
<feature type="signal peptide" evidence="2">
    <location>
        <begin position="1"/>
        <end position="25"/>
    </location>
</feature>